<comment type="caution">
    <text evidence="1">The sequence shown here is derived from an EMBL/GenBank/DDBJ whole genome shotgun (WGS) entry which is preliminary data.</text>
</comment>
<organism evidence="1 2">
    <name type="scientific">Kingdonia uniflora</name>
    <dbReference type="NCBI Taxonomy" id="39325"/>
    <lineage>
        <taxon>Eukaryota</taxon>
        <taxon>Viridiplantae</taxon>
        <taxon>Streptophyta</taxon>
        <taxon>Embryophyta</taxon>
        <taxon>Tracheophyta</taxon>
        <taxon>Spermatophyta</taxon>
        <taxon>Magnoliopsida</taxon>
        <taxon>Ranunculales</taxon>
        <taxon>Circaeasteraceae</taxon>
        <taxon>Kingdonia</taxon>
    </lineage>
</organism>
<sequence>MMSNKSIYKYTSCKLVLIHTPVTSTTNYTLITTVALSAISNKPTSGIQSHVRVNTLGQLQTNRVIQTPTRHNPEATTS</sequence>
<dbReference type="AlphaFoldDB" id="A0A7J7M9L0"/>
<evidence type="ECO:0000313" key="2">
    <source>
        <dbReference type="Proteomes" id="UP000541444"/>
    </source>
</evidence>
<dbReference type="EMBL" id="JACGCM010001686">
    <property type="protein sequence ID" value="KAF6151563.1"/>
    <property type="molecule type" value="Genomic_DNA"/>
</dbReference>
<protein>
    <submittedName>
        <fullName evidence="1">Uncharacterized protein</fullName>
    </submittedName>
</protein>
<reference evidence="1 2" key="1">
    <citation type="journal article" date="2020" name="IScience">
        <title>Genome Sequencing of the Endangered Kingdonia uniflora (Circaeasteraceae, Ranunculales) Reveals Potential Mechanisms of Evolutionary Specialization.</title>
        <authorList>
            <person name="Sun Y."/>
            <person name="Deng T."/>
            <person name="Zhang A."/>
            <person name="Moore M.J."/>
            <person name="Landis J.B."/>
            <person name="Lin N."/>
            <person name="Zhang H."/>
            <person name="Zhang X."/>
            <person name="Huang J."/>
            <person name="Zhang X."/>
            <person name="Sun H."/>
            <person name="Wang H."/>
        </authorList>
    </citation>
    <scope>NUCLEOTIDE SEQUENCE [LARGE SCALE GENOMIC DNA]</scope>
    <source>
        <strain evidence="1">TB1705</strain>
        <tissue evidence="1">Leaf</tissue>
    </source>
</reference>
<proteinExistence type="predicted"/>
<accession>A0A7J7M9L0</accession>
<keyword evidence="2" id="KW-1185">Reference proteome</keyword>
<evidence type="ECO:0000313" key="1">
    <source>
        <dbReference type="EMBL" id="KAF6151563.1"/>
    </source>
</evidence>
<gene>
    <name evidence="1" type="ORF">GIB67_021749</name>
</gene>
<name>A0A7J7M9L0_9MAGN</name>
<dbReference type="Proteomes" id="UP000541444">
    <property type="component" value="Unassembled WGS sequence"/>
</dbReference>